<feature type="transmembrane region" description="Helical" evidence="1">
    <location>
        <begin position="6"/>
        <end position="25"/>
    </location>
</feature>
<keyword evidence="3" id="KW-1185">Reference proteome</keyword>
<evidence type="ECO:0000313" key="2">
    <source>
        <dbReference type="EMBL" id="QNO18195.1"/>
    </source>
</evidence>
<keyword evidence="1" id="KW-0812">Transmembrane</keyword>
<evidence type="ECO:0000256" key="1">
    <source>
        <dbReference type="SAM" id="Phobius"/>
    </source>
</evidence>
<dbReference type="PANTHER" id="PTHR31446:SF29">
    <property type="entry name" value="ACID PHOSPHATASE_VANADIUM-DEPENDENT HALOPEROXIDASE-RELATED PROTEIN"/>
    <property type="match status" value="1"/>
</dbReference>
<dbReference type="InterPro" id="IPR003832">
    <property type="entry name" value="DUF212"/>
</dbReference>
<dbReference type="KEGG" id="caml:H6X83_00545"/>
<keyword evidence="1" id="KW-0472">Membrane</keyword>
<feature type="transmembrane region" description="Helical" evidence="1">
    <location>
        <begin position="46"/>
        <end position="79"/>
    </location>
</feature>
<dbReference type="Pfam" id="PF02681">
    <property type="entry name" value="DUF212"/>
    <property type="match status" value="1"/>
</dbReference>
<reference evidence="2 3" key="1">
    <citation type="submission" date="2020-08" db="EMBL/GenBank/DDBJ databases">
        <authorList>
            <person name="Ren C."/>
            <person name="Gu Y."/>
            <person name="Xu Y."/>
        </authorList>
    </citation>
    <scope>NUCLEOTIDE SEQUENCE [LARGE SCALE GENOMIC DNA]</scope>
    <source>
        <strain evidence="2 3">LBM18003</strain>
    </source>
</reference>
<evidence type="ECO:0000313" key="3">
    <source>
        <dbReference type="Proteomes" id="UP000516046"/>
    </source>
</evidence>
<dbReference type="EMBL" id="CP060696">
    <property type="protein sequence ID" value="QNO18195.1"/>
    <property type="molecule type" value="Genomic_DNA"/>
</dbReference>
<protein>
    <submittedName>
        <fullName evidence="2">Divergent PAP2 family protein</fullName>
    </submittedName>
</protein>
<dbReference type="Proteomes" id="UP000516046">
    <property type="component" value="Chromosome"/>
</dbReference>
<gene>
    <name evidence="2" type="ORF">H6X83_00545</name>
</gene>
<keyword evidence="1" id="KW-1133">Transmembrane helix</keyword>
<dbReference type="RefSeq" id="WP_212507260.1">
    <property type="nucleotide sequence ID" value="NZ_CP060696.1"/>
</dbReference>
<proteinExistence type="predicted"/>
<organism evidence="2 3">
    <name type="scientific">Caproicibacterium amylolyticum</name>
    <dbReference type="NCBI Taxonomy" id="2766537"/>
    <lineage>
        <taxon>Bacteria</taxon>
        <taxon>Bacillati</taxon>
        <taxon>Bacillota</taxon>
        <taxon>Clostridia</taxon>
        <taxon>Eubacteriales</taxon>
        <taxon>Oscillospiraceae</taxon>
        <taxon>Caproicibacterium</taxon>
    </lineage>
</organism>
<accession>A0A7G9WHN3</accession>
<feature type="transmembrane region" description="Helical" evidence="1">
    <location>
        <begin position="120"/>
        <end position="141"/>
    </location>
</feature>
<name>A0A7G9WHN3_9FIRM</name>
<dbReference type="PANTHER" id="PTHR31446">
    <property type="entry name" value="ACID PHOSPHATASE/VANADIUM-DEPENDENT HALOPEROXIDASE-RELATED PROTEIN"/>
    <property type="match status" value="1"/>
</dbReference>
<dbReference type="AlphaFoldDB" id="A0A7G9WHN3"/>
<sequence>MNWIIVSAAMAWLTAQLIKVLTCWIRGRRVTVRVAVGTGGMPSSHSAFVCATAFGCGIVRGFASVEFALGVALSAVVIYDALGVRWEAGRHAAAINHITEKLEPDKPYVPLETSLGHRPIEVICGGLLGILMALLIQGAFAHRFLQL</sequence>